<dbReference type="RefSeq" id="XP_014670401.1">
    <property type="nucleotide sequence ID" value="XM_014814915.1"/>
</dbReference>
<evidence type="ECO:0000259" key="5">
    <source>
        <dbReference type="PROSITE" id="PS50217"/>
    </source>
</evidence>
<dbReference type="PANTHER" id="PTHR23351:SF24">
    <property type="entry name" value="ACTIVATING TRANSCRIPTION FACTOR 3-RELATED"/>
    <property type="match status" value="1"/>
</dbReference>
<dbReference type="Proteomes" id="UP000695022">
    <property type="component" value="Unplaced"/>
</dbReference>
<dbReference type="CDD" id="cd14721">
    <property type="entry name" value="bZIP_Fos"/>
    <property type="match status" value="1"/>
</dbReference>
<dbReference type="PROSITE" id="PS00036">
    <property type="entry name" value="BZIP_BASIC"/>
    <property type="match status" value="1"/>
</dbReference>
<feature type="region of interest" description="Disordered" evidence="4">
    <location>
        <begin position="291"/>
        <end position="311"/>
    </location>
</feature>
<dbReference type="Pfam" id="PF03131">
    <property type="entry name" value="bZIP_Maf"/>
    <property type="match status" value="1"/>
</dbReference>
<gene>
    <name evidence="7" type="primary">LOC106811334</name>
</gene>
<evidence type="ECO:0000256" key="4">
    <source>
        <dbReference type="SAM" id="MobiDB-lite"/>
    </source>
</evidence>
<dbReference type="InterPro" id="IPR046347">
    <property type="entry name" value="bZIP_sf"/>
</dbReference>
<dbReference type="InterPro" id="IPR004826">
    <property type="entry name" value="bZIP_Maf"/>
</dbReference>
<feature type="compositionally biased region" description="Basic and acidic residues" evidence="4">
    <location>
        <begin position="338"/>
        <end position="354"/>
    </location>
</feature>
<evidence type="ECO:0000313" key="6">
    <source>
        <dbReference type="Proteomes" id="UP000695022"/>
    </source>
</evidence>
<dbReference type="PRINTS" id="PR00042">
    <property type="entry name" value="LEUZIPPRFOS"/>
</dbReference>
<evidence type="ECO:0000256" key="1">
    <source>
        <dbReference type="ARBA" id="ARBA00023015"/>
    </source>
</evidence>
<dbReference type="InterPro" id="IPR004827">
    <property type="entry name" value="bZIP"/>
</dbReference>
<evidence type="ECO:0000313" key="7">
    <source>
        <dbReference type="RefSeq" id="XP_014670401.1"/>
    </source>
</evidence>
<dbReference type="Gene3D" id="1.20.5.170">
    <property type="match status" value="1"/>
</dbReference>
<dbReference type="SMART" id="SM00338">
    <property type="entry name" value="BRLZ"/>
    <property type="match status" value="1"/>
</dbReference>
<keyword evidence="6" id="KW-1185">Reference proteome</keyword>
<dbReference type="SUPFAM" id="SSF57959">
    <property type="entry name" value="Leucine zipper domain"/>
    <property type="match status" value="1"/>
</dbReference>
<reference evidence="7" key="1">
    <citation type="submission" date="2025-08" db="UniProtKB">
        <authorList>
            <consortium name="RefSeq"/>
        </authorList>
    </citation>
    <scope>IDENTIFICATION</scope>
</reference>
<keyword evidence="1" id="KW-0805">Transcription regulation</keyword>
<keyword evidence="3" id="KW-0804">Transcription</keyword>
<dbReference type="PANTHER" id="PTHR23351">
    <property type="entry name" value="FOS TRANSCRIPTION FACTOR-RELATED"/>
    <property type="match status" value="1"/>
</dbReference>
<sequence>MYFQRTKSEADGETVGDARYTVAGILSSMANGASTANPVRPNSLAISSTSATTLSHDASTIPLVCGVTTVTTPTLTPTTVANIEQTFLELTSVPVTTTAQHAANQAGFVPPIYDNTTSSDMSRESFHSVEDDAIYWQHAPAQLGIPDIMIGRPADVSTISTMGTIPMPAVSRKTGGRRIKQENLTPEEEERKRVRRERNKLAAAKCRKRRLDHTNTLMQETEKLEDEKSQIEEEIHELQSQKEQLEFILRAHMPICKRRNTGDTSKPFTDISQLRVATTHAHPTSVVVTSVVTQQPEKPATSTSPTTTSSSVFKLGDEALTSGARLTPVIVAPAGAYDSKRKDDSQRDLSDDVKSSASLVKL</sequence>
<dbReference type="InterPro" id="IPR000837">
    <property type="entry name" value="AP-1"/>
</dbReference>
<accession>A0ABM1EDY0</accession>
<feature type="region of interest" description="Disordered" evidence="4">
    <location>
        <begin position="335"/>
        <end position="362"/>
    </location>
</feature>
<dbReference type="PROSITE" id="PS50217">
    <property type="entry name" value="BZIP"/>
    <property type="match status" value="1"/>
</dbReference>
<feature type="domain" description="BZIP" evidence="5">
    <location>
        <begin position="189"/>
        <end position="252"/>
    </location>
</feature>
<organism evidence="6 7">
    <name type="scientific">Priapulus caudatus</name>
    <name type="common">Priapulid worm</name>
    <dbReference type="NCBI Taxonomy" id="37621"/>
    <lineage>
        <taxon>Eukaryota</taxon>
        <taxon>Metazoa</taxon>
        <taxon>Ecdysozoa</taxon>
        <taxon>Scalidophora</taxon>
        <taxon>Priapulida</taxon>
        <taxon>Priapulimorpha</taxon>
        <taxon>Priapulimorphida</taxon>
        <taxon>Priapulidae</taxon>
        <taxon>Priapulus</taxon>
    </lineage>
</organism>
<dbReference type="GeneID" id="106811334"/>
<feature type="region of interest" description="Disordered" evidence="4">
    <location>
        <begin position="166"/>
        <end position="193"/>
    </location>
</feature>
<evidence type="ECO:0000256" key="2">
    <source>
        <dbReference type="ARBA" id="ARBA00023125"/>
    </source>
</evidence>
<protein>
    <submittedName>
        <fullName evidence="7">Fos-related antigen 1-like</fullName>
    </submittedName>
</protein>
<name>A0ABM1EDY0_PRICU</name>
<evidence type="ECO:0000256" key="3">
    <source>
        <dbReference type="ARBA" id="ARBA00023163"/>
    </source>
</evidence>
<proteinExistence type="predicted"/>
<keyword evidence="2" id="KW-0238">DNA-binding</keyword>